<keyword evidence="6" id="KW-0805">Transcription regulation</keyword>
<evidence type="ECO:0000256" key="7">
    <source>
        <dbReference type="ARBA" id="ARBA00023054"/>
    </source>
</evidence>
<evidence type="ECO:0000256" key="1">
    <source>
        <dbReference type="ARBA" id="ARBA00003373"/>
    </source>
</evidence>
<evidence type="ECO:0000313" key="13">
    <source>
        <dbReference type="EMBL" id="KAK7575603.1"/>
    </source>
</evidence>
<evidence type="ECO:0000256" key="10">
    <source>
        <dbReference type="ARBA" id="ARBA00023204"/>
    </source>
</evidence>
<comment type="subunit">
    <text evidence="12">Component of the chromatin remodeling Ino80 complex.</text>
</comment>
<keyword evidence="14" id="KW-1185">Reference proteome</keyword>
<dbReference type="GO" id="GO:0005634">
    <property type="term" value="C:nucleus"/>
    <property type="evidence" value="ECO:0007669"/>
    <property type="project" value="UniProtKB-SubCell"/>
</dbReference>
<dbReference type="Gene3D" id="3.30.420.40">
    <property type="match status" value="4"/>
</dbReference>
<keyword evidence="7" id="KW-0175">Coiled coil</keyword>
<comment type="similarity">
    <text evidence="3">Belongs to the actin family. ARP5 subfamily.</text>
</comment>
<dbReference type="FunFam" id="3.90.640.10:FF:000016">
    <property type="entry name" value="ARP5 actin-related protein 5 homolog"/>
    <property type="match status" value="1"/>
</dbReference>
<dbReference type="Pfam" id="PF00022">
    <property type="entry name" value="Actin"/>
    <property type="match status" value="2"/>
</dbReference>
<dbReference type="GO" id="GO:0006281">
    <property type="term" value="P:DNA repair"/>
    <property type="evidence" value="ECO:0007669"/>
    <property type="project" value="UniProtKB-KW"/>
</dbReference>
<comment type="subcellular location">
    <subcellularLocation>
        <location evidence="2">Nucleus</location>
    </subcellularLocation>
</comment>
<name>A0AAN9TA57_9HEMI</name>
<dbReference type="SUPFAM" id="SSF53067">
    <property type="entry name" value="Actin-like ATPase domain"/>
    <property type="match status" value="2"/>
</dbReference>
<keyword evidence="5" id="KW-0227">DNA damage</keyword>
<evidence type="ECO:0000256" key="8">
    <source>
        <dbReference type="ARBA" id="ARBA00023163"/>
    </source>
</evidence>
<dbReference type="GO" id="GO:0060255">
    <property type="term" value="P:regulation of macromolecule metabolic process"/>
    <property type="evidence" value="ECO:0007669"/>
    <property type="project" value="UniProtKB-ARBA"/>
</dbReference>
<evidence type="ECO:0000313" key="14">
    <source>
        <dbReference type="Proteomes" id="UP001367676"/>
    </source>
</evidence>
<proteinExistence type="inferred from homology"/>
<dbReference type="InterPro" id="IPR004000">
    <property type="entry name" value="Actin"/>
</dbReference>
<gene>
    <name evidence="13" type="ORF">V9T40_011889</name>
</gene>
<dbReference type="PANTHER" id="PTHR11937">
    <property type="entry name" value="ACTIN"/>
    <property type="match status" value="1"/>
</dbReference>
<keyword evidence="11" id="KW-0539">Nucleus</keyword>
<evidence type="ECO:0000256" key="6">
    <source>
        <dbReference type="ARBA" id="ARBA00023015"/>
    </source>
</evidence>
<dbReference type="GO" id="GO:0019219">
    <property type="term" value="P:regulation of nucleobase-containing compound metabolic process"/>
    <property type="evidence" value="ECO:0007669"/>
    <property type="project" value="UniProtKB-ARBA"/>
</dbReference>
<keyword evidence="10" id="KW-0234">DNA repair</keyword>
<dbReference type="Proteomes" id="UP001367676">
    <property type="component" value="Unassembled WGS sequence"/>
</dbReference>
<accession>A0AAN9TA57</accession>
<evidence type="ECO:0000256" key="11">
    <source>
        <dbReference type="ARBA" id="ARBA00023242"/>
    </source>
</evidence>
<keyword evidence="9" id="KW-0233">DNA recombination</keyword>
<dbReference type="InterPro" id="IPR043129">
    <property type="entry name" value="ATPase_NBD"/>
</dbReference>
<evidence type="ECO:0000256" key="4">
    <source>
        <dbReference type="ARBA" id="ARBA00021612"/>
    </source>
</evidence>
<dbReference type="AlphaFoldDB" id="A0AAN9TA57"/>
<comment type="function">
    <text evidence="1">Proposed core component of the chromatin remodeling INO80 complex which is involved in transcriptional regulation, DNA replication and probably DNA repair.</text>
</comment>
<dbReference type="GO" id="GO:0006310">
    <property type="term" value="P:DNA recombination"/>
    <property type="evidence" value="ECO:0007669"/>
    <property type="project" value="UniProtKB-KW"/>
</dbReference>
<comment type="caution">
    <text evidence="13">The sequence shown here is derived from an EMBL/GenBank/DDBJ whole genome shotgun (WGS) entry which is preliminary data.</text>
</comment>
<dbReference type="Gene3D" id="3.90.640.10">
    <property type="entry name" value="Actin, Chain A, domain 4"/>
    <property type="match status" value="2"/>
</dbReference>
<dbReference type="EMBL" id="JBBCAQ010000036">
    <property type="protein sequence ID" value="KAK7575603.1"/>
    <property type="molecule type" value="Genomic_DNA"/>
</dbReference>
<evidence type="ECO:0000256" key="12">
    <source>
        <dbReference type="ARBA" id="ARBA00061816"/>
    </source>
</evidence>
<dbReference type="CDD" id="cd10211">
    <property type="entry name" value="ASKHA_NBD_Arp5"/>
    <property type="match status" value="1"/>
</dbReference>
<sequence>MEILDIRDIRTVPDQYHMYTPDLRNSAVPIVFDNGSYNCRVGWATSKQPNLVFKNLLARPRKDRGKKEGETQIGNDIANIEAVRFQLKTQFDRNVVTQFEIQEQILDYSFAHLSIDTDEQVEHPIFMTEAFLNPNYSRILMSELLFEGYHVPGVCYGIDFLLSYSCSNNPCRTAMIISVGYHCTHVIPVLDSKIDTARCKRIDVGGYHITNFLYKMLQLKYPGHLNAITPSRAETLILDHGHIATDYIAEVSCWSDPEYYDLHVKRIQLPYNVPVSTPLTPDQQREKRRELAKKLVELNARKREEKLAEDEEKLGQLTVLQELVNDMDTPQTIQGALRGFNLSNLNELRKMITQLNAKIQKTKHKIAAFTGAIEENISEEPKIKIMKNDIKLPTDDEDVKTWLNEVYKKRKDMLERRTLRRQRRVDMAKRGTIASQERMRLISQLARKEKNDDDFGIRDEDWDVYKVINKEGGDTDSDEEQEKIAELETVLKYYDPLFNANSSSNEPFNAKEAYQLHLGVEQMRAPEILFQPSMIGSSQAGITETLEFVLKGYPADVANTLANNIFLTGGPTRIPGFLDRLHKELMEMRPFQSKFAVSLAKEPSLNAWLGAQKFCKSDTFSEHLITFADYQEKGGDYLKEHFASNQYVPLPAPLPISDVANDSVGENVLKVE</sequence>
<reference evidence="13 14" key="1">
    <citation type="submission" date="2024-03" db="EMBL/GenBank/DDBJ databases">
        <title>Adaptation during the transition from Ophiocordyceps entomopathogen to insect associate is accompanied by gene loss and intensified selection.</title>
        <authorList>
            <person name="Ward C.M."/>
            <person name="Onetto C.A."/>
            <person name="Borneman A.R."/>
        </authorList>
    </citation>
    <scope>NUCLEOTIDE SEQUENCE [LARGE SCALE GENOMIC DNA]</scope>
    <source>
        <strain evidence="13">AWRI1</strain>
        <tissue evidence="13">Single Adult Female</tissue>
    </source>
</reference>
<organism evidence="13 14">
    <name type="scientific">Parthenolecanium corni</name>
    <dbReference type="NCBI Taxonomy" id="536013"/>
    <lineage>
        <taxon>Eukaryota</taxon>
        <taxon>Metazoa</taxon>
        <taxon>Ecdysozoa</taxon>
        <taxon>Arthropoda</taxon>
        <taxon>Hexapoda</taxon>
        <taxon>Insecta</taxon>
        <taxon>Pterygota</taxon>
        <taxon>Neoptera</taxon>
        <taxon>Paraneoptera</taxon>
        <taxon>Hemiptera</taxon>
        <taxon>Sternorrhyncha</taxon>
        <taxon>Coccoidea</taxon>
        <taxon>Coccidae</taxon>
        <taxon>Parthenolecanium</taxon>
    </lineage>
</organism>
<dbReference type="FunFam" id="3.30.420.40:FF:000237">
    <property type="entry name" value="Actin-related protein 5"/>
    <property type="match status" value="1"/>
</dbReference>
<evidence type="ECO:0000256" key="2">
    <source>
        <dbReference type="ARBA" id="ARBA00004123"/>
    </source>
</evidence>
<dbReference type="SMART" id="SM00268">
    <property type="entry name" value="ACTIN"/>
    <property type="match status" value="1"/>
</dbReference>
<evidence type="ECO:0000256" key="9">
    <source>
        <dbReference type="ARBA" id="ARBA00023172"/>
    </source>
</evidence>
<evidence type="ECO:0000256" key="5">
    <source>
        <dbReference type="ARBA" id="ARBA00022763"/>
    </source>
</evidence>
<dbReference type="FunFam" id="3.30.420.40:FF:000048">
    <property type="entry name" value="ARP5 actin-related protein 5 homolog"/>
    <property type="match status" value="1"/>
</dbReference>
<evidence type="ECO:0000256" key="3">
    <source>
        <dbReference type="ARBA" id="ARBA00006021"/>
    </source>
</evidence>
<protein>
    <recommendedName>
        <fullName evidence="4">Actin-related protein 5</fullName>
    </recommendedName>
</protein>
<keyword evidence="8" id="KW-0804">Transcription</keyword>